<feature type="transmembrane region" description="Helical" evidence="1">
    <location>
        <begin position="48"/>
        <end position="66"/>
    </location>
</feature>
<keyword evidence="4" id="KW-1185">Reference proteome</keyword>
<feature type="transmembrane region" description="Helical" evidence="1">
    <location>
        <begin position="78"/>
        <end position="96"/>
    </location>
</feature>
<organism evidence="3 4">
    <name type="scientific">Izhakiella australiensis</name>
    <dbReference type="NCBI Taxonomy" id="1926881"/>
    <lineage>
        <taxon>Bacteria</taxon>
        <taxon>Pseudomonadati</taxon>
        <taxon>Pseudomonadota</taxon>
        <taxon>Gammaproteobacteria</taxon>
        <taxon>Enterobacterales</taxon>
        <taxon>Erwiniaceae</taxon>
        <taxon>Izhakiella</taxon>
    </lineage>
</organism>
<evidence type="ECO:0000259" key="2">
    <source>
        <dbReference type="Pfam" id="PF07331"/>
    </source>
</evidence>
<gene>
    <name evidence="3" type="ORF">BTJ39_19165</name>
</gene>
<comment type="caution">
    <text evidence="3">The sequence shown here is derived from an EMBL/GenBank/DDBJ whole genome shotgun (WGS) entry which is preliminary data.</text>
</comment>
<reference evidence="3 4" key="1">
    <citation type="submission" date="2016-12" db="EMBL/GenBank/DDBJ databases">
        <title>Izhakiella australiana sp. nov. of genus Izhakiella isolated from Australian desert.</title>
        <authorList>
            <person name="Ji M."/>
        </authorList>
    </citation>
    <scope>NUCLEOTIDE SEQUENCE [LARGE SCALE GENOMIC DNA]</scope>
    <source>
        <strain evidence="3 4">D4N98</strain>
    </source>
</reference>
<evidence type="ECO:0000313" key="3">
    <source>
        <dbReference type="EMBL" id="OON38086.1"/>
    </source>
</evidence>
<dbReference type="AlphaFoldDB" id="A0A1S8YH59"/>
<dbReference type="EMBL" id="MRUL01000017">
    <property type="protein sequence ID" value="OON38086.1"/>
    <property type="molecule type" value="Genomic_DNA"/>
</dbReference>
<dbReference type="Proteomes" id="UP000190667">
    <property type="component" value="Unassembled WGS sequence"/>
</dbReference>
<keyword evidence="1" id="KW-0812">Transmembrane</keyword>
<feature type="transmembrane region" description="Helical" evidence="1">
    <location>
        <begin position="102"/>
        <end position="119"/>
    </location>
</feature>
<evidence type="ECO:0000313" key="4">
    <source>
        <dbReference type="Proteomes" id="UP000190667"/>
    </source>
</evidence>
<feature type="transmembrane region" description="Helical" evidence="1">
    <location>
        <begin position="12"/>
        <end position="32"/>
    </location>
</feature>
<feature type="domain" description="DUF1468" evidence="2">
    <location>
        <begin position="17"/>
        <end position="150"/>
    </location>
</feature>
<keyword evidence="1" id="KW-0472">Membrane</keyword>
<dbReference type="InterPro" id="IPR009936">
    <property type="entry name" value="DUF1468"/>
</dbReference>
<evidence type="ECO:0000256" key="1">
    <source>
        <dbReference type="SAM" id="Phobius"/>
    </source>
</evidence>
<accession>A0A1S8YH59</accession>
<dbReference type="OrthoDB" id="7025534at2"/>
<proteinExistence type="predicted"/>
<dbReference type="STRING" id="1926881.BTJ39_19165"/>
<feature type="transmembrane region" description="Helical" evidence="1">
    <location>
        <begin position="126"/>
        <end position="141"/>
    </location>
</feature>
<keyword evidence="1" id="KW-1133">Transmembrane helix</keyword>
<protein>
    <recommendedName>
        <fullName evidence="2">DUF1468 domain-containing protein</fullName>
    </recommendedName>
</protein>
<dbReference type="Pfam" id="PF07331">
    <property type="entry name" value="TctB"/>
    <property type="match status" value="1"/>
</dbReference>
<sequence length="156" mass="16950">MKNNAASAGSSAVSYLLALAGIIITTIYYWGIQAIPQLSMGDPLGPRAFPQLLCIAMLFSCLLLLLEGRKKMASRPALSGSFTPVLAALVVIALYFIGFKPLGYVVDTTLFLLLTMGWCHPKRRQAVTVAILFPIASWYLFRELLDVPLPGGLLFS</sequence>
<name>A0A1S8YH59_9GAMM</name>